<protein>
    <recommendedName>
        <fullName evidence="4">Methyltransferase</fullName>
    </recommendedName>
</protein>
<proteinExistence type="inferred from homology"/>
<dbReference type="PANTHER" id="PTHR34598">
    <property type="entry name" value="BLL6449 PROTEIN"/>
    <property type="match status" value="1"/>
</dbReference>
<dbReference type="GO" id="GO:0016491">
    <property type="term" value="F:oxidoreductase activity"/>
    <property type="evidence" value="ECO:0007669"/>
    <property type="project" value="InterPro"/>
</dbReference>
<evidence type="ECO:0000313" key="2">
    <source>
        <dbReference type="EMBL" id="KAK4445900.1"/>
    </source>
</evidence>
<reference evidence="2" key="2">
    <citation type="submission" date="2023-05" db="EMBL/GenBank/DDBJ databases">
        <authorList>
            <consortium name="Lawrence Berkeley National Laboratory"/>
            <person name="Steindorff A."/>
            <person name="Hensen N."/>
            <person name="Bonometti L."/>
            <person name="Westerberg I."/>
            <person name="Brannstrom I.O."/>
            <person name="Guillou S."/>
            <person name="Cros-Aarteil S."/>
            <person name="Calhoun S."/>
            <person name="Haridas S."/>
            <person name="Kuo A."/>
            <person name="Mondo S."/>
            <person name="Pangilinan J."/>
            <person name="Riley R."/>
            <person name="Labutti K."/>
            <person name="Andreopoulos B."/>
            <person name="Lipzen A."/>
            <person name="Chen C."/>
            <person name="Yanf M."/>
            <person name="Daum C."/>
            <person name="Ng V."/>
            <person name="Clum A."/>
            <person name="Ohm R."/>
            <person name="Martin F."/>
            <person name="Silar P."/>
            <person name="Natvig D."/>
            <person name="Lalanne C."/>
            <person name="Gautier V."/>
            <person name="Ament-Velasquez S.L."/>
            <person name="Kruys A."/>
            <person name="Hutchinson M.I."/>
            <person name="Powell A.J."/>
            <person name="Barry K."/>
            <person name="Miller A.N."/>
            <person name="Grigoriev I.V."/>
            <person name="Debuchy R."/>
            <person name="Gladieux P."/>
            <person name="Thoren M.H."/>
            <person name="Johannesson H."/>
        </authorList>
    </citation>
    <scope>NUCLEOTIDE SEQUENCE</scope>
    <source>
        <strain evidence="2">PSN243</strain>
    </source>
</reference>
<reference evidence="2" key="1">
    <citation type="journal article" date="2023" name="Mol. Phylogenet. Evol.">
        <title>Genome-scale phylogeny and comparative genomics of the fungal order Sordariales.</title>
        <authorList>
            <person name="Hensen N."/>
            <person name="Bonometti L."/>
            <person name="Westerberg I."/>
            <person name="Brannstrom I.O."/>
            <person name="Guillou S."/>
            <person name="Cros-Aarteil S."/>
            <person name="Calhoun S."/>
            <person name="Haridas S."/>
            <person name="Kuo A."/>
            <person name="Mondo S."/>
            <person name="Pangilinan J."/>
            <person name="Riley R."/>
            <person name="LaButti K."/>
            <person name="Andreopoulos B."/>
            <person name="Lipzen A."/>
            <person name="Chen C."/>
            <person name="Yan M."/>
            <person name="Daum C."/>
            <person name="Ng V."/>
            <person name="Clum A."/>
            <person name="Steindorff A."/>
            <person name="Ohm R.A."/>
            <person name="Martin F."/>
            <person name="Silar P."/>
            <person name="Natvig D.O."/>
            <person name="Lalanne C."/>
            <person name="Gautier V."/>
            <person name="Ament-Velasquez S.L."/>
            <person name="Kruys A."/>
            <person name="Hutchinson M.I."/>
            <person name="Powell A.J."/>
            <person name="Barry K."/>
            <person name="Miller A.N."/>
            <person name="Grigoriev I.V."/>
            <person name="Debuchy R."/>
            <person name="Gladieux P."/>
            <person name="Hiltunen Thoren M."/>
            <person name="Johannesson H."/>
        </authorList>
    </citation>
    <scope>NUCLEOTIDE SEQUENCE</scope>
    <source>
        <strain evidence="2">PSN243</strain>
    </source>
</reference>
<dbReference type="EMBL" id="MU865961">
    <property type="protein sequence ID" value="KAK4445900.1"/>
    <property type="molecule type" value="Genomic_DNA"/>
</dbReference>
<evidence type="ECO:0000256" key="1">
    <source>
        <dbReference type="ARBA" id="ARBA00023604"/>
    </source>
</evidence>
<name>A0AAV9GBS4_9PEZI</name>
<dbReference type="InterPro" id="IPR044053">
    <property type="entry name" value="AsaB-like"/>
</dbReference>
<comment type="caution">
    <text evidence="2">The sequence shown here is derived from an EMBL/GenBank/DDBJ whole genome shotgun (WGS) entry which is preliminary data.</text>
</comment>
<evidence type="ECO:0000313" key="3">
    <source>
        <dbReference type="Proteomes" id="UP001321760"/>
    </source>
</evidence>
<dbReference type="PANTHER" id="PTHR34598:SF3">
    <property type="entry name" value="OXIDOREDUCTASE AN1597"/>
    <property type="match status" value="1"/>
</dbReference>
<dbReference type="Proteomes" id="UP001321760">
    <property type="component" value="Unassembled WGS sequence"/>
</dbReference>
<evidence type="ECO:0008006" key="4">
    <source>
        <dbReference type="Google" id="ProtNLM"/>
    </source>
</evidence>
<organism evidence="2 3">
    <name type="scientific">Podospora aff. communis PSN243</name>
    <dbReference type="NCBI Taxonomy" id="3040156"/>
    <lineage>
        <taxon>Eukaryota</taxon>
        <taxon>Fungi</taxon>
        <taxon>Dikarya</taxon>
        <taxon>Ascomycota</taxon>
        <taxon>Pezizomycotina</taxon>
        <taxon>Sordariomycetes</taxon>
        <taxon>Sordariomycetidae</taxon>
        <taxon>Sordariales</taxon>
        <taxon>Podosporaceae</taxon>
        <taxon>Podospora</taxon>
    </lineage>
</organism>
<dbReference type="AlphaFoldDB" id="A0AAV9GBS4"/>
<gene>
    <name evidence="2" type="ORF">QBC34DRAFT_153899</name>
</gene>
<accession>A0AAV9GBS4</accession>
<comment type="similarity">
    <text evidence="1">Belongs to the asaB hydroxylase/desaturase family.</text>
</comment>
<dbReference type="NCBIfam" id="NF041278">
    <property type="entry name" value="CmcJ_NvfI_EfuI"/>
    <property type="match status" value="1"/>
</dbReference>
<sequence>MAAFINKRNEAHTTGTFTYMKWNSELYETESPFQILIEIPKNAPDQRTTNVEFEAGPPETITDVRTTMDSWSLDQHGFQYFSMNTGLAAKRFSDPAFVREKYLPQCVSLLKKALPGAERVHFFGWRLRSSGDATSPGASLTGNFQKPASVPHVDQTPGAVYDLVSERFPNEATKLFQRRVRTVIVWRPISGPVESWPLAVAEASTVPPSCLVECQRIRPMYRGDVFYMLPQEGVKWHYLSRQRSDEALVMKTFDNKEGVAGYCAHASFKLPNPPPNCPPRESIEVRAMVFSDE</sequence>
<keyword evidence="3" id="KW-1185">Reference proteome</keyword>